<reference evidence="3 4" key="1">
    <citation type="submission" date="2024-04" db="EMBL/GenBank/DDBJ databases">
        <title>genome sequences of Mucor flavus KT1a and Helicostylum pulchrum KT1b strains isolation_sourced from the surface of a dry-aged beef.</title>
        <authorList>
            <person name="Toyotome T."/>
            <person name="Hosono M."/>
            <person name="Torimaru M."/>
            <person name="Fukuda K."/>
            <person name="Mikami N."/>
        </authorList>
    </citation>
    <scope>NUCLEOTIDE SEQUENCE [LARGE SCALE GENOMIC DNA]</scope>
    <source>
        <strain evidence="3 4">KT1b</strain>
    </source>
</reference>
<dbReference type="Proteomes" id="UP001476247">
    <property type="component" value="Unassembled WGS sequence"/>
</dbReference>
<comment type="caution">
    <text evidence="3">The sequence shown here is derived from an EMBL/GenBank/DDBJ whole genome shotgun (WGS) entry which is preliminary data.</text>
</comment>
<evidence type="ECO:0000313" key="4">
    <source>
        <dbReference type="Proteomes" id="UP001476247"/>
    </source>
</evidence>
<gene>
    <name evidence="3" type="ORF">HPULCUR_010482</name>
</gene>
<evidence type="ECO:0000256" key="2">
    <source>
        <dbReference type="SAM" id="SignalP"/>
    </source>
</evidence>
<feature type="chain" id="PRO_5047241697" evidence="2">
    <location>
        <begin position="23"/>
        <end position="171"/>
    </location>
</feature>
<proteinExistence type="predicted"/>
<sequence>MRTTAFITLAVACLLLSTSADARVIEKRGGILPLGGDGGRGGTGGDGGKGGDSYGAGAAAPGGGGAPGGAGGVGGAANLPLSNTNLPALPDVGGIATGLLGGKKPKKRGLPVRRRLAARAGAVTSEGKDQAQGAADTGKKASGLLGKIPAGPRFPVKDITDKLSLGKRADV</sequence>
<evidence type="ECO:0000313" key="3">
    <source>
        <dbReference type="EMBL" id="GAA5804972.1"/>
    </source>
</evidence>
<dbReference type="EMBL" id="BAABUJ010000040">
    <property type="protein sequence ID" value="GAA5804972.1"/>
    <property type="molecule type" value="Genomic_DNA"/>
</dbReference>
<protein>
    <submittedName>
        <fullName evidence="3">Uncharacterized protein</fullName>
    </submittedName>
</protein>
<keyword evidence="4" id="KW-1185">Reference proteome</keyword>
<keyword evidence="2" id="KW-0732">Signal</keyword>
<evidence type="ECO:0000256" key="1">
    <source>
        <dbReference type="SAM" id="MobiDB-lite"/>
    </source>
</evidence>
<organism evidence="3 4">
    <name type="scientific">Helicostylum pulchrum</name>
    <dbReference type="NCBI Taxonomy" id="562976"/>
    <lineage>
        <taxon>Eukaryota</taxon>
        <taxon>Fungi</taxon>
        <taxon>Fungi incertae sedis</taxon>
        <taxon>Mucoromycota</taxon>
        <taxon>Mucoromycotina</taxon>
        <taxon>Mucoromycetes</taxon>
        <taxon>Mucorales</taxon>
        <taxon>Mucorineae</taxon>
        <taxon>Mucoraceae</taxon>
        <taxon>Helicostylum</taxon>
    </lineage>
</organism>
<name>A0ABP9YDD5_9FUNG</name>
<feature type="region of interest" description="Disordered" evidence="1">
    <location>
        <begin position="119"/>
        <end position="171"/>
    </location>
</feature>
<accession>A0ABP9YDD5</accession>
<feature type="signal peptide" evidence="2">
    <location>
        <begin position="1"/>
        <end position="22"/>
    </location>
</feature>